<keyword evidence="2 3" id="KW-0560">Oxidoreductase</keyword>
<dbReference type="Proteomes" id="UP001519287">
    <property type="component" value="Unassembled WGS sequence"/>
</dbReference>
<gene>
    <name evidence="3" type="ORF">J2Z66_001035</name>
</gene>
<name>A0ABS4IQL9_9BACL</name>
<organism evidence="3 4">
    <name type="scientific">Paenibacillus eucommiae</name>
    <dbReference type="NCBI Taxonomy" id="1355755"/>
    <lineage>
        <taxon>Bacteria</taxon>
        <taxon>Bacillati</taxon>
        <taxon>Bacillota</taxon>
        <taxon>Bacilli</taxon>
        <taxon>Bacillales</taxon>
        <taxon>Paenibacillaceae</taxon>
        <taxon>Paenibacillus</taxon>
    </lineage>
</organism>
<reference evidence="3 4" key="1">
    <citation type="submission" date="2021-03" db="EMBL/GenBank/DDBJ databases">
        <title>Genomic Encyclopedia of Type Strains, Phase IV (KMG-IV): sequencing the most valuable type-strain genomes for metagenomic binning, comparative biology and taxonomic classification.</title>
        <authorList>
            <person name="Goeker M."/>
        </authorList>
    </citation>
    <scope>NUCLEOTIDE SEQUENCE [LARGE SCALE GENOMIC DNA]</scope>
    <source>
        <strain evidence="3 4">DSM 26048</strain>
    </source>
</reference>
<dbReference type="Pfam" id="PF13561">
    <property type="entry name" value="adh_short_C2"/>
    <property type="match status" value="1"/>
</dbReference>
<dbReference type="EC" id="1.1.1.100" evidence="3"/>
<evidence type="ECO:0000256" key="1">
    <source>
        <dbReference type="ARBA" id="ARBA00006484"/>
    </source>
</evidence>
<dbReference type="Gene3D" id="3.40.50.720">
    <property type="entry name" value="NAD(P)-binding Rossmann-like Domain"/>
    <property type="match status" value="1"/>
</dbReference>
<dbReference type="RefSeq" id="WP_209970249.1">
    <property type="nucleotide sequence ID" value="NZ_JAGGLB010000002.1"/>
</dbReference>
<comment type="caution">
    <text evidence="3">The sequence shown here is derived from an EMBL/GenBank/DDBJ whole genome shotgun (WGS) entry which is preliminary data.</text>
</comment>
<evidence type="ECO:0000313" key="3">
    <source>
        <dbReference type="EMBL" id="MBP1989440.1"/>
    </source>
</evidence>
<keyword evidence="4" id="KW-1185">Reference proteome</keyword>
<sequence>MTLKPFIGGNVVITDGVKGIGRGVVEGFAAAGAKIVFSGSDYDEGPYVQDEIREACRNEQIYFIGADVCDVEDVQRFIILALEYMGHVDVLVHNASDLLDSGAASVVDGERVQALNRSGERCVEGFLPGMLERKRGSIISLSSLIVLGKDGFASYSGYKEGGAMPSKSTVLRHAASGIRFNAVVAGMLATPAAERWAGVQANAVKVMEIPMGVKGTVDDMAHAVMFLASDKASYITGQTLFVDGGLSLLFNNPR</sequence>
<dbReference type="GO" id="GO:0004316">
    <property type="term" value="F:3-oxoacyl-[acyl-carrier-protein] reductase (NADPH) activity"/>
    <property type="evidence" value="ECO:0007669"/>
    <property type="project" value="UniProtKB-EC"/>
</dbReference>
<dbReference type="EMBL" id="JAGGLB010000002">
    <property type="protein sequence ID" value="MBP1989440.1"/>
    <property type="molecule type" value="Genomic_DNA"/>
</dbReference>
<dbReference type="PRINTS" id="PR00081">
    <property type="entry name" value="GDHRDH"/>
</dbReference>
<accession>A0ABS4IQL9</accession>
<comment type="similarity">
    <text evidence="1">Belongs to the short-chain dehydrogenases/reductases (SDR) family.</text>
</comment>
<evidence type="ECO:0000313" key="4">
    <source>
        <dbReference type="Proteomes" id="UP001519287"/>
    </source>
</evidence>
<dbReference type="InterPro" id="IPR051122">
    <property type="entry name" value="SDR_DHRS6-like"/>
</dbReference>
<dbReference type="InterPro" id="IPR036291">
    <property type="entry name" value="NAD(P)-bd_dom_sf"/>
</dbReference>
<protein>
    <submittedName>
        <fullName evidence="3">3-oxoacyl-[acyl-carrier protein] reductase</fullName>
        <ecNumber evidence="3">1.1.1.100</ecNumber>
    </submittedName>
</protein>
<evidence type="ECO:0000256" key="2">
    <source>
        <dbReference type="ARBA" id="ARBA00023002"/>
    </source>
</evidence>
<dbReference type="SUPFAM" id="SSF51735">
    <property type="entry name" value="NAD(P)-binding Rossmann-fold domains"/>
    <property type="match status" value="1"/>
</dbReference>
<dbReference type="PANTHER" id="PTHR43477:SF1">
    <property type="entry name" value="DIHYDROANTICAPSIN 7-DEHYDROGENASE"/>
    <property type="match status" value="1"/>
</dbReference>
<dbReference type="PANTHER" id="PTHR43477">
    <property type="entry name" value="DIHYDROANTICAPSIN 7-DEHYDROGENASE"/>
    <property type="match status" value="1"/>
</dbReference>
<dbReference type="InterPro" id="IPR002347">
    <property type="entry name" value="SDR_fam"/>
</dbReference>
<proteinExistence type="inferred from homology"/>